<dbReference type="Gene3D" id="3.40.50.300">
    <property type="entry name" value="P-loop containing nucleotide triphosphate hydrolases"/>
    <property type="match status" value="1"/>
</dbReference>
<dbReference type="InterPro" id="IPR033756">
    <property type="entry name" value="YlxH/NBP35"/>
</dbReference>
<keyword evidence="2" id="KW-0067">ATP-binding</keyword>
<sequence length="432" mass="45148">MTVPVIAFGQTEQDIVGGLERLHGPVTVVRRCTDMAELIAVAQSGLARAVIIAGDSSMLGISLLERLHSSDVAVVVLTDDGGEQHRLAALGVVHAALSIDPEVIAELVTTAVASLVAPRTSRLSASYADPAGALAPATVEEEPVQAPVELGEVTAVWGPAGAPGRTTLAVNLAAELAAAGKRVMLLDADTYGASVAVFLGLMDESAALAQACRLADQGLLDDTALERVSVKLAVQGAPLFVLTGITRTERWTELRPGALGNVIELARRNADHVVIDCGFCLEADEELSFDTMAPRRNGASLRCLELADRVYAVGASDAVGVPRLVRALGELEQVVPTVAPQIVLNKVRSSAVGPAPEDQLGQAWERFGPSIEVKAFLPADFAATDAALLGGSVLLESAPDSPLRLAIAALAGREVAGRRRRRPRRMKAKVTF</sequence>
<keyword evidence="1" id="KW-0547">Nucleotide-binding</keyword>
<dbReference type="RefSeq" id="WP_005267234.1">
    <property type="nucleotide sequence ID" value="NZ_ANPE02000067.1"/>
</dbReference>
<dbReference type="GO" id="GO:0009898">
    <property type="term" value="C:cytoplasmic side of plasma membrane"/>
    <property type="evidence" value="ECO:0007669"/>
    <property type="project" value="TreeGrafter"/>
</dbReference>
<organism evidence="3 4">
    <name type="scientific">Arthrobacter crystallopoietes BAB-32</name>
    <dbReference type="NCBI Taxonomy" id="1246476"/>
    <lineage>
        <taxon>Bacteria</taxon>
        <taxon>Bacillati</taxon>
        <taxon>Actinomycetota</taxon>
        <taxon>Actinomycetes</taxon>
        <taxon>Micrococcales</taxon>
        <taxon>Micrococcaceae</taxon>
        <taxon>Crystallibacter</taxon>
    </lineage>
</organism>
<dbReference type="InterPro" id="IPR027417">
    <property type="entry name" value="P-loop_NTPase"/>
</dbReference>
<dbReference type="GO" id="GO:0005524">
    <property type="term" value="F:ATP binding"/>
    <property type="evidence" value="ECO:0007669"/>
    <property type="project" value="UniProtKB-KW"/>
</dbReference>
<accession>N1V6F1</accession>
<dbReference type="GO" id="GO:0005829">
    <property type="term" value="C:cytosol"/>
    <property type="evidence" value="ECO:0007669"/>
    <property type="project" value="TreeGrafter"/>
</dbReference>
<comment type="caution">
    <text evidence="3">The sequence shown here is derived from an EMBL/GenBank/DDBJ whole genome shotgun (WGS) entry which is preliminary data.</text>
</comment>
<dbReference type="AlphaFoldDB" id="N1V6F1"/>
<gene>
    <name evidence="3" type="ORF">D477_003278</name>
</gene>
<dbReference type="Pfam" id="PF10609">
    <property type="entry name" value="ParA"/>
    <property type="match status" value="1"/>
</dbReference>
<proteinExistence type="predicted"/>
<name>N1V6F1_9MICC</name>
<keyword evidence="4" id="KW-1185">Reference proteome</keyword>
<evidence type="ECO:0000256" key="1">
    <source>
        <dbReference type="ARBA" id="ARBA00022741"/>
    </source>
</evidence>
<evidence type="ECO:0000256" key="2">
    <source>
        <dbReference type="ARBA" id="ARBA00022840"/>
    </source>
</evidence>
<evidence type="ECO:0000313" key="3">
    <source>
        <dbReference type="EMBL" id="EMY35682.1"/>
    </source>
</evidence>
<dbReference type="OrthoDB" id="3217709at2"/>
<dbReference type="GO" id="GO:0051782">
    <property type="term" value="P:negative regulation of cell division"/>
    <property type="evidence" value="ECO:0007669"/>
    <property type="project" value="TreeGrafter"/>
</dbReference>
<evidence type="ECO:0000313" key="4">
    <source>
        <dbReference type="Proteomes" id="UP000010729"/>
    </source>
</evidence>
<dbReference type="InterPro" id="IPR050625">
    <property type="entry name" value="ParA/MinD_ATPase"/>
</dbReference>
<dbReference type="EMBL" id="ANPE02000067">
    <property type="protein sequence ID" value="EMY35682.1"/>
    <property type="molecule type" value="Genomic_DNA"/>
</dbReference>
<reference evidence="3 4" key="1">
    <citation type="journal article" date="2013" name="Genome Announc.">
        <title>Draft Genome Sequence of Arthrobacter crystallopoietes Strain BAB-32, Revealing Genes for Bioremediation.</title>
        <authorList>
            <person name="Joshi M.N."/>
            <person name="Pandit A.S."/>
            <person name="Sharma A."/>
            <person name="Pandya R.V."/>
            <person name="Desai S.M."/>
            <person name="Saxena A.K."/>
            <person name="Bagatharia S.B."/>
        </authorList>
    </citation>
    <scope>NUCLEOTIDE SEQUENCE [LARGE SCALE GENOMIC DNA]</scope>
    <source>
        <strain evidence="3 4">BAB-32</strain>
    </source>
</reference>
<dbReference type="SUPFAM" id="SSF52540">
    <property type="entry name" value="P-loop containing nucleoside triphosphate hydrolases"/>
    <property type="match status" value="1"/>
</dbReference>
<dbReference type="Proteomes" id="UP000010729">
    <property type="component" value="Unassembled WGS sequence"/>
</dbReference>
<dbReference type="PANTHER" id="PTHR43384:SF6">
    <property type="entry name" value="SEPTUM SITE-DETERMINING PROTEIN MIND HOMOLOG, CHLOROPLASTIC"/>
    <property type="match status" value="1"/>
</dbReference>
<protein>
    <submittedName>
        <fullName evidence="3">Chromosome partitioning ATPase</fullName>
    </submittedName>
</protein>
<dbReference type="GO" id="GO:0016887">
    <property type="term" value="F:ATP hydrolysis activity"/>
    <property type="evidence" value="ECO:0007669"/>
    <property type="project" value="TreeGrafter"/>
</dbReference>
<dbReference type="PANTHER" id="PTHR43384">
    <property type="entry name" value="SEPTUM SITE-DETERMINING PROTEIN MIND HOMOLOG, CHLOROPLASTIC-RELATED"/>
    <property type="match status" value="1"/>
</dbReference>